<dbReference type="PROSITE" id="PS00622">
    <property type="entry name" value="HTH_LUXR_1"/>
    <property type="match status" value="1"/>
</dbReference>
<dbReference type="GO" id="GO:0000160">
    <property type="term" value="P:phosphorelay signal transduction system"/>
    <property type="evidence" value="ECO:0007669"/>
    <property type="project" value="InterPro"/>
</dbReference>
<dbReference type="RefSeq" id="WP_092475156.1">
    <property type="nucleotide sequence ID" value="NZ_FOOX01000024.1"/>
</dbReference>
<dbReference type="OrthoDB" id="9779069at2"/>
<organism evidence="10 11">
    <name type="scientific">Desulfotruncus arcticus DSM 17038</name>
    <dbReference type="NCBI Taxonomy" id="1121424"/>
    <lineage>
        <taxon>Bacteria</taxon>
        <taxon>Bacillati</taxon>
        <taxon>Bacillota</taxon>
        <taxon>Clostridia</taxon>
        <taxon>Eubacteriales</taxon>
        <taxon>Desulfallaceae</taxon>
        <taxon>Desulfotruncus</taxon>
    </lineage>
</organism>
<evidence type="ECO:0000313" key="10">
    <source>
        <dbReference type="EMBL" id="SFH31790.1"/>
    </source>
</evidence>
<dbReference type="CDD" id="cd06170">
    <property type="entry name" value="LuxR_C_like"/>
    <property type="match status" value="1"/>
</dbReference>
<dbReference type="InterPro" id="IPR011006">
    <property type="entry name" value="CheY-like_superfamily"/>
</dbReference>
<feature type="modified residue" description="4-aspartylphosphate" evidence="7">
    <location>
        <position position="56"/>
    </location>
</feature>
<name>A0A1I2Z247_9FIRM</name>
<dbReference type="PROSITE" id="PS50043">
    <property type="entry name" value="HTH_LUXR_2"/>
    <property type="match status" value="1"/>
</dbReference>
<dbReference type="InterPro" id="IPR058245">
    <property type="entry name" value="NreC/VraR/RcsB-like_REC"/>
</dbReference>
<keyword evidence="2 7" id="KW-0597">Phosphoprotein</keyword>
<evidence type="ECO:0000313" key="11">
    <source>
        <dbReference type="Proteomes" id="UP000199337"/>
    </source>
</evidence>
<feature type="domain" description="HTH luxR-type" evidence="8">
    <location>
        <begin position="147"/>
        <end position="212"/>
    </location>
</feature>
<evidence type="ECO:0000256" key="6">
    <source>
        <dbReference type="ARBA" id="ARBA00024867"/>
    </source>
</evidence>
<dbReference type="SUPFAM" id="SSF52172">
    <property type="entry name" value="CheY-like"/>
    <property type="match status" value="1"/>
</dbReference>
<dbReference type="GO" id="GO:0003677">
    <property type="term" value="F:DNA binding"/>
    <property type="evidence" value="ECO:0007669"/>
    <property type="project" value="UniProtKB-KW"/>
</dbReference>
<evidence type="ECO:0000256" key="4">
    <source>
        <dbReference type="ARBA" id="ARBA00023125"/>
    </source>
</evidence>
<sequence length="216" mass="24042">MKPISILIVDDHALVREGITKIVSLEKRFKVIAEACNGKQAIELCRSYRPDIVLLDINLPDLTGMEVCKIIKQEFPGTGVIALTIHDQEEYIFEMIHHGVAAYLLKDVSPDQLINTIAQVADGKSFISPSLTAKIFSQINKLSTKPQEARPWGLTEREMEVLTLVANGDSNKTIAGKLYISEKTVKNHLTNIFQKLNVTDRTQAALMAIKEGMVEI</sequence>
<dbReference type="Pfam" id="PF00196">
    <property type="entry name" value="GerE"/>
    <property type="match status" value="1"/>
</dbReference>
<dbReference type="SMART" id="SM00448">
    <property type="entry name" value="REC"/>
    <property type="match status" value="1"/>
</dbReference>
<dbReference type="InterPro" id="IPR039420">
    <property type="entry name" value="WalR-like"/>
</dbReference>
<evidence type="ECO:0000259" key="9">
    <source>
        <dbReference type="PROSITE" id="PS50110"/>
    </source>
</evidence>
<keyword evidence="3" id="KW-0805">Transcription regulation</keyword>
<keyword evidence="11" id="KW-1185">Reference proteome</keyword>
<evidence type="ECO:0000259" key="8">
    <source>
        <dbReference type="PROSITE" id="PS50043"/>
    </source>
</evidence>
<proteinExistence type="predicted"/>
<dbReference type="FunFam" id="1.10.10.10:FF:000153">
    <property type="entry name" value="LuxR family transcriptional regulator"/>
    <property type="match status" value="1"/>
</dbReference>
<accession>A0A1I2Z247</accession>
<evidence type="ECO:0000256" key="1">
    <source>
        <dbReference type="ARBA" id="ARBA00018672"/>
    </source>
</evidence>
<reference evidence="11" key="1">
    <citation type="submission" date="2016-10" db="EMBL/GenBank/DDBJ databases">
        <authorList>
            <person name="Varghese N."/>
            <person name="Submissions S."/>
        </authorList>
    </citation>
    <scope>NUCLEOTIDE SEQUENCE [LARGE SCALE GENOMIC DNA]</scope>
    <source>
        <strain evidence="11">DSM 17038</strain>
    </source>
</reference>
<dbReference type="PROSITE" id="PS50110">
    <property type="entry name" value="RESPONSE_REGULATORY"/>
    <property type="match status" value="1"/>
</dbReference>
<dbReference type="InterPro" id="IPR000792">
    <property type="entry name" value="Tscrpt_reg_LuxR_C"/>
</dbReference>
<dbReference type="Pfam" id="PF00072">
    <property type="entry name" value="Response_reg"/>
    <property type="match status" value="1"/>
</dbReference>
<comment type="function">
    <text evidence="6">May play the central regulatory role in sporulation. It may be an element of the effector pathway responsible for the activation of sporulation genes in response to nutritional stress. Spo0A may act in concert with spo0H (a sigma factor) to control the expression of some genes that are critical to the sporulation process.</text>
</comment>
<dbReference type="Proteomes" id="UP000199337">
    <property type="component" value="Unassembled WGS sequence"/>
</dbReference>
<dbReference type="GO" id="GO:0006355">
    <property type="term" value="P:regulation of DNA-templated transcription"/>
    <property type="evidence" value="ECO:0007669"/>
    <property type="project" value="InterPro"/>
</dbReference>
<dbReference type="PRINTS" id="PR00038">
    <property type="entry name" value="HTHLUXR"/>
</dbReference>
<dbReference type="AlphaFoldDB" id="A0A1I2Z247"/>
<dbReference type="PANTHER" id="PTHR43214:SF39">
    <property type="entry name" value="TRANSCRIPTIONAL REGULATORY PROTEIN DEGU"/>
    <property type="match status" value="1"/>
</dbReference>
<evidence type="ECO:0000256" key="5">
    <source>
        <dbReference type="ARBA" id="ARBA00023163"/>
    </source>
</evidence>
<keyword evidence="4" id="KW-0238">DNA-binding</keyword>
<gene>
    <name evidence="10" type="ORF">SAMN05660649_04720</name>
</gene>
<dbReference type="STRING" id="341036.SAMN05660649_04720"/>
<dbReference type="Gene3D" id="3.40.50.2300">
    <property type="match status" value="1"/>
</dbReference>
<dbReference type="InterPro" id="IPR001789">
    <property type="entry name" value="Sig_transdc_resp-reg_receiver"/>
</dbReference>
<keyword evidence="5" id="KW-0804">Transcription</keyword>
<evidence type="ECO:0000256" key="7">
    <source>
        <dbReference type="PROSITE-ProRule" id="PRU00169"/>
    </source>
</evidence>
<evidence type="ECO:0000256" key="2">
    <source>
        <dbReference type="ARBA" id="ARBA00022553"/>
    </source>
</evidence>
<protein>
    <recommendedName>
        <fullName evidence="1">Stage 0 sporulation protein A homolog</fullName>
    </recommendedName>
</protein>
<dbReference type="EMBL" id="FOOX01000024">
    <property type="protein sequence ID" value="SFH31790.1"/>
    <property type="molecule type" value="Genomic_DNA"/>
</dbReference>
<evidence type="ECO:0000256" key="3">
    <source>
        <dbReference type="ARBA" id="ARBA00023015"/>
    </source>
</evidence>
<feature type="domain" description="Response regulatory" evidence="9">
    <location>
        <begin position="5"/>
        <end position="121"/>
    </location>
</feature>
<dbReference type="CDD" id="cd17535">
    <property type="entry name" value="REC_NarL-like"/>
    <property type="match status" value="1"/>
</dbReference>
<dbReference type="PANTHER" id="PTHR43214">
    <property type="entry name" value="TWO-COMPONENT RESPONSE REGULATOR"/>
    <property type="match status" value="1"/>
</dbReference>
<dbReference type="SMART" id="SM00421">
    <property type="entry name" value="HTH_LUXR"/>
    <property type="match status" value="1"/>
</dbReference>